<evidence type="ECO:0000313" key="2">
    <source>
        <dbReference type="Proteomes" id="UP000199167"/>
    </source>
</evidence>
<dbReference type="EMBL" id="FOIZ01000001">
    <property type="protein sequence ID" value="SEW27285.1"/>
    <property type="molecule type" value="Genomic_DNA"/>
</dbReference>
<dbReference type="Proteomes" id="UP000199167">
    <property type="component" value="Unassembled WGS sequence"/>
</dbReference>
<dbReference type="STRING" id="364200.SAMN04488515_1964"/>
<protein>
    <submittedName>
        <fullName evidence="1">Uncharacterized protein</fullName>
    </submittedName>
</protein>
<proteinExistence type="predicted"/>
<name>A0A1I0QJ96_9RHOB</name>
<gene>
    <name evidence="1" type="ORF">SAMN04488515_1964</name>
</gene>
<keyword evidence="2" id="KW-1185">Reference proteome</keyword>
<dbReference type="AlphaFoldDB" id="A0A1I0QJ96"/>
<sequence length="95" mass="11043">MPHPYFSGNSILQKRRRRMPRFVIDTGDIDMSKEDVMLLQSDLQSTTLGHIAKLGYEKPWVTKFPRHWYGIILHPDLQGIPGLEEDIGKRLELGR</sequence>
<evidence type="ECO:0000313" key="1">
    <source>
        <dbReference type="EMBL" id="SEW27285.1"/>
    </source>
</evidence>
<organism evidence="1 2">
    <name type="scientific">Cognatiyoonia koreensis</name>
    <dbReference type="NCBI Taxonomy" id="364200"/>
    <lineage>
        <taxon>Bacteria</taxon>
        <taxon>Pseudomonadati</taxon>
        <taxon>Pseudomonadota</taxon>
        <taxon>Alphaproteobacteria</taxon>
        <taxon>Rhodobacterales</taxon>
        <taxon>Paracoccaceae</taxon>
        <taxon>Cognatiyoonia</taxon>
    </lineage>
</organism>
<accession>A0A1I0QJ96</accession>
<reference evidence="1 2" key="1">
    <citation type="submission" date="2016-10" db="EMBL/GenBank/DDBJ databases">
        <authorList>
            <person name="de Groot N.N."/>
        </authorList>
    </citation>
    <scope>NUCLEOTIDE SEQUENCE [LARGE SCALE GENOMIC DNA]</scope>
    <source>
        <strain evidence="1 2">DSM 17925</strain>
    </source>
</reference>